<keyword evidence="2" id="KW-0808">Transferase</keyword>
<evidence type="ECO:0000256" key="3">
    <source>
        <dbReference type="ARBA" id="ARBA00022723"/>
    </source>
</evidence>
<dbReference type="InterPro" id="IPR047546">
    <property type="entry name" value="Rcat_RBR_RNF216"/>
</dbReference>
<name>A0A2J6THC9_9HELO</name>
<dbReference type="InterPro" id="IPR047544">
    <property type="entry name" value="RING-HC_RBR_RNF216"/>
</dbReference>
<evidence type="ECO:0000256" key="5">
    <source>
        <dbReference type="ARBA" id="ARBA00022771"/>
    </source>
</evidence>
<evidence type="ECO:0000256" key="6">
    <source>
        <dbReference type="ARBA" id="ARBA00022786"/>
    </source>
</evidence>
<evidence type="ECO:0000313" key="11">
    <source>
        <dbReference type="Proteomes" id="UP000235371"/>
    </source>
</evidence>
<dbReference type="GeneID" id="36582436"/>
<dbReference type="CDD" id="cd20339">
    <property type="entry name" value="BRcat_RBR_RNF216"/>
    <property type="match status" value="1"/>
</dbReference>
<evidence type="ECO:0000259" key="9">
    <source>
        <dbReference type="PROSITE" id="PS51873"/>
    </source>
</evidence>
<gene>
    <name evidence="10" type="ORF">K444DRAFT_524491</name>
</gene>
<dbReference type="InterPro" id="IPR051628">
    <property type="entry name" value="LUBAC_E3_Ligases"/>
</dbReference>
<evidence type="ECO:0000256" key="1">
    <source>
        <dbReference type="ARBA" id="ARBA00004906"/>
    </source>
</evidence>
<dbReference type="PROSITE" id="PS51873">
    <property type="entry name" value="TRIAD"/>
    <property type="match status" value="1"/>
</dbReference>
<reference evidence="10 11" key="1">
    <citation type="submission" date="2016-04" db="EMBL/GenBank/DDBJ databases">
        <title>A degradative enzymes factory behind the ericoid mycorrhizal symbiosis.</title>
        <authorList>
            <consortium name="DOE Joint Genome Institute"/>
            <person name="Martino E."/>
            <person name="Morin E."/>
            <person name="Grelet G."/>
            <person name="Kuo A."/>
            <person name="Kohler A."/>
            <person name="Daghino S."/>
            <person name="Barry K."/>
            <person name="Choi C."/>
            <person name="Cichocki N."/>
            <person name="Clum A."/>
            <person name="Copeland A."/>
            <person name="Hainaut M."/>
            <person name="Haridas S."/>
            <person name="Labutti K."/>
            <person name="Lindquist E."/>
            <person name="Lipzen A."/>
            <person name="Khouja H.-R."/>
            <person name="Murat C."/>
            <person name="Ohm R."/>
            <person name="Olson A."/>
            <person name="Spatafora J."/>
            <person name="Veneault-Fourrey C."/>
            <person name="Henrissat B."/>
            <person name="Grigoriev I."/>
            <person name="Martin F."/>
            <person name="Perotto S."/>
        </authorList>
    </citation>
    <scope>NUCLEOTIDE SEQUENCE [LARGE SCALE GENOMIC DNA]</scope>
    <source>
        <strain evidence="10 11">E</strain>
    </source>
</reference>
<accession>A0A2J6THC9</accession>
<dbReference type="AlphaFoldDB" id="A0A2J6THC9"/>
<dbReference type="CDD" id="cd20353">
    <property type="entry name" value="Rcat_RBR_RNF216"/>
    <property type="match status" value="1"/>
</dbReference>
<dbReference type="RefSeq" id="XP_024739349.1">
    <property type="nucleotide sequence ID" value="XM_024874356.1"/>
</dbReference>
<dbReference type="SUPFAM" id="SSF57850">
    <property type="entry name" value="RING/U-box"/>
    <property type="match status" value="1"/>
</dbReference>
<evidence type="ECO:0000256" key="8">
    <source>
        <dbReference type="SAM" id="MobiDB-lite"/>
    </source>
</evidence>
<keyword evidence="4" id="KW-0677">Repeat</keyword>
<evidence type="ECO:0000256" key="2">
    <source>
        <dbReference type="ARBA" id="ARBA00022679"/>
    </source>
</evidence>
<feature type="domain" description="RING-type" evidence="9">
    <location>
        <begin position="208"/>
        <end position="425"/>
    </location>
</feature>
<dbReference type="InterPro" id="IPR047545">
    <property type="entry name" value="BRcat_RBR_RNF216"/>
</dbReference>
<dbReference type="Gene3D" id="1.20.120.1750">
    <property type="match status" value="1"/>
</dbReference>
<evidence type="ECO:0000313" key="10">
    <source>
        <dbReference type="EMBL" id="PMD62445.1"/>
    </source>
</evidence>
<sequence length="498" mass="56615">MVAAVFPGICLDHVSELHNKISKSSERLIAHLLDQMDKGVLYPKAKDKAKDLKRKREVDEIEEAARKYGAPDRVISANVGGIRPYIRNILSHEFPDTPMAFIDATLSQSGHRLFSAYQLLDEAGRIYHPLTSGYTKIKTARKAHTDFREESIETLLSDPTGDLERGEILRELRAARRYKAKADTKREEERLAALEEEENERRAHAEGTMEECVCCFGDYPLNRMVHCDADEMHWFCRGCALRNAETEVGQSKYELCCMSMEGCDAKFTLSQRAQFLNEKTKIALERNEQEANLRLAGIENLASCPFCPFAAEYPPVEVDREFRCQAPDCEKISCRLCNLESHIPKSCEENAKETGLSVRRRIEEAMSAALIRKCNKCGTPFIKEEGCNKMRCTLKGCGNVQCYVCSKSCDYDHFDDRGRGGKPGNCPLFESVETRHDEEVSKAEKEALEQVRAEHPEYTEDDLKVKVSEDVKKDDERRRARDPRLNPAVGRPLPIYRG</sequence>
<keyword evidence="11" id="KW-1185">Reference proteome</keyword>
<dbReference type="OrthoDB" id="10009520at2759"/>
<feature type="region of interest" description="Disordered" evidence="8">
    <location>
        <begin position="450"/>
        <end position="498"/>
    </location>
</feature>
<dbReference type="PANTHER" id="PTHR22770">
    <property type="entry name" value="UBIQUITIN CONJUGATING ENZYME 7 INTERACTING PROTEIN-RELATED"/>
    <property type="match status" value="1"/>
</dbReference>
<keyword evidence="6" id="KW-0833">Ubl conjugation pathway</keyword>
<dbReference type="InParanoid" id="A0A2J6THC9"/>
<proteinExistence type="predicted"/>
<keyword evidence="5" id="KW-0863">Zinc-finger</keyword>
<dbReference type="Pfam" id="PF26200">
    <property type="entry name" value="Rcat_RNF216"/>
    <property type="match status" value="1"/>
</dbReference>
<dbReference type="CDD" id="cd16630">
    <property type="entry name" value="RING-HC_RBR_RNF216"/>
    <property type="match status" value="1"/>
</dbReference>
<dbReference type="EMBL" id="KZ613783">
    <property type="protein sequence ID" value="PMD62445.1"/>
    <property type="molecule type" value="Genomic_DNA"/>
</dbReference>
<keyword evidence="7" id="KW-0862">Zinc</keyword>
<keyword evidence="3" id="KW-0479">Metal-binding</keyword>
<comment type="pathway">
    <text evidence="1">Protein modification; protein ubiquitination.</text>
</comment>
<dbReference type="Proteomes" id="UP000235371">
    <property type="component" value="Unassembled WGS sequence"/>
</dbReference>
<dbReference type="STRING" id="1095630.A0A2J6THC9"/>
<protein>
    <recommendedName>
        <fullName evidence="9">RING-type domain-containing protein</fullName>
    </recommendedName>
</protein>
<dbReference type="GO" id="GO:0016740">
    <property type="term" value="F:transferase activity"/>
    <property type="evidence" value="ECO:0007669"/>
    <property type="project" value="UniProtKB-KW"/>
</dbReference>
<evidence type="ECO:0000256" key="7">
    <source>
        <dbReference type="ARBA" id="ARBA00022833"/>
    </source>
</evidence>
<evidence type="ECO:0000256" key="4">
    <source>
        <dbReference type="ARBA" id="ARBA00022737"/>
    </source>
</evidence>
<dbReference type="InterPro" id="IPR044066">
    <property type="entry name" value="TRIAD_supradom"/>
</dbReference>
<dbReference type="PANTHER" id="PTHR22770:SF47">
    <property type="entry name" value="E3 UBIQUITIN-PROTEIN LIGASE RNF216"/>
    <property type="match status" value="1"/>
</dbReference>
<feature type="compositionally biased region" description="Basic and acidic residues" evidence="8">
    <location>
        <begin position="450"/>
        <end position="484"/>
    </location>
</feature>
<organism evidence="10 11">
    <name type="scientific">Hyaloscypha bicolor E</name>
    <dbReference type="NCBI Taxonomy" id="1095630"/>
    <lineage>
        <taxon>Eukaryota</taxon>
        <taxon>Fungi</taxon>
        <taxon>Dikarya</taxon>
        <taxon>Ascomycota</taxon>
        <taxon>Pezizomycotina</taxon>
        <taxon>Leotiomycetes</taxon>
        <taxon>Helotiales</taxon>
        <taxon>Hyaloscyphaceae</taxon>
        <taxon>Hyaloscypha</taxon>
        <taxon>Hyaloscypha bicolor</taxon>
    </lineage>
</organism>
<dbReference type="GO" id="GO:0008270">
    <property type="term" value="F:zinc ion binding"/>
    <property type="evidence" value="ECO:0007669"/>
    <property type="project" value="UniProtKB-KW"/>
</dbReference>